<gene>
    <name evidence="1" type="ORF">O166_07475</name>
</gene>
<evidence type="ECO:0000313" key="1">
    <source>
        <dbReference type="EMBL" id="ERE06990.1"/>
    </source>
</evidence>
<organism evidence="1 2">
    <name type="scientific">Pseudogulbenkiania ferrooxidans EGD-HP2</name>
    <dbReference type="NCBI Taxonomy" id="1388764"/>
    <lineage>
        <taxon>Bacteria</taxon>
        <taxon>Pseudomonadati</taxon>
        <taxon>Pseudomonadota</taxon>
        <taxon>Betaproteobacteria</taxon>
        <taxon>Neisseriales</taxon>
        <taxon>Chromobacteriaceae</taxon>
        <taxon>Pseudogulbenkiania</taxon>
    </lineage>
</organism>
<sequence length="36" mass="4302">MNFNLDPLMQRQRMLPNQEAWCNRPLVQLDDGVARM</sequence>
<name>A0ABP2XP54_9NEIS</name>
<comment type="caution">
    <text evidence="1">The sequence shown here is derived from an EMBL/GenBank/DDBJ whole genome shotgun (WGS) entry which is preliminary data.</text>
</comment>
<reference evidence="1 2" key="1">
    <citation type="journal article" date="2013" name="Genome Announc.">
        <title>Genome Sequence of the Pigment-Producing Bacterium Pseudogulbenkiania ferrooxidans, Isolated from Loktak Lake.</title>
        <authorList>
            <person name="Puranik S."/>
            <person name="Talkal R."/>
            <person name="Qureshi A."/>
            <person name="Khardenavis A."/>
            <person name="Kapley A."/>
            <person name="Purohit H.J."/>
        </authorList>
    </citation>
    <scope>NUCLEOTIDE SEQUENCE [LARGE SCALE GENOMIC DNA]</scope>
    <source>
        <strain evidence="1 2">EGD-HP2</strain>
    </source>
</reference>
<evidence type="ECO:0000313" key="2">
    <source>
        <dbReference type="Proteomes" id="UP000016426"/>
    </source>
</evidence>
<keyword evidence="2" id="KW-1185">Reference proteome</keyword>
<accession>A0ABP2XP54</accession>
<dbReference type="Proteomes" id="UP000016426">
    <property type="component" value="Unassembled WGS sequence"/>
</dbReference>
<dbReference type="EMBL" id="AVPH01000224">
    <property type="protein sequence ID" value="ERE06990.1"/>
    <property type="molecule type" value="Genomic_DNA"/>
</dbReference>
<proteinExistence type="predicted"/>
<protein>
    <submittedName>
        <fullName evidence="1">Uncharacterized protein</fullName>
    </submittedName>
</protein>